<dbReference type="AlphaFoldDB" id="A0AA39JR96"/>
<gene>
    <name evidence="1" type="ORF">EV420DRAFT_1568768</name>
</gene>
<dbReference type="RefSeq" id="XP_060326162.1">
    <property type="nucleotide sequence ID" value="XM_060474188.1"/>
</dbReference>
<evidence type="ECO:0000313" key="1">
    <source>
        <dbReference type="EMBL" id="KAK0447441.1"/>
    </source>
</evidence>
<dbReference type="EMBL" id="JAUEPS010000044">
    <property type="protein sequence ID" value="KAK0447441.1"/>
    <property type="molecule type" value="Genomic_DNA"/>
</dbReference>
<proteinExistence type="predicted"/>
<name>A0AA39JR96_ARMTA</name>
<protein>
    <submittedName>
        <fullName evidence="1">Uncharacterized protein</fullName>
    </submittedName>
</protein>
<evidence type="ECO:0000313" key="2">
    <source>
        <dbReference type="Proteomes" id="UP001175211"/>
    </source>
</evidence>
<dbReference type="GeneID" id="85357736"/>
<comment type="caution">
    <text evidence="1">The sequence shown here is derived from an EMBL/GenBank/DDBJ whole genome shotgun (WGS) entry which is preliminary data.</text>
</comment>
<dbReference type="Proteomes" id="UP001175211">
    <property type="component" value="Unassembled WGS sequence"/>
</dbReference>
<organism evidence="1 2">
    <name type="scientific">Armillaria tabescens</name>
    <name type="common">Ringless honey mushroom</name>
    <name type="synonym">Agaricus tabescens</name>
    <dbReference type="NCBI Taxonomy" id="1929756"/>
    <lineage>
        <taxon>Eukaryota</taxon>
        <taxon>Fungi</taxon>
        <taxon>Dikarya</taxon>
        <taxon>Basidiomycota</taxon>
        <taxon>Agaricomycotina</taxon>
        <taxon>Agaricomycetes</taxon>
        <taxon>Agaricomycetidae</taxon>
        <taxon>Agaricales</taxon>
        <taxon>Marasmiineae</taxon>
        <taxon>Physalacriaceae</taxon>
        <taxon>Desarmillaria</taxon>
    </lineage>
</organism>
<feature type="non-terminal residue" evidence="1">
    <location>
        <position position="1"/>
    </location>
</feature>
<keyword evidence="2" id="KW-1185">Reference proteome</keyword>
<reference evidence="1" key="1">
    <citation type="submission" date="2023-06" db="EMBL/GenBank/DDBJ databases">
        <authorList>
            <consortium name="Lawrence Berkeley National Laboratory"/>
            <person name="Ahrendt S."/>
            <person name="Sahu N."/>
            <person name="Indic B."/>
            <person name="Wong-Bajracharya J."/>
            <person name="Merenyi Z."/>
            <person name="Ke H.-M."/>
            <person name="Monk M."/>
            <person name="Kocsube S."/>
            <person name="Drula E."/>
            <person name="Lipzen A."/>
            <person name="Balint B."/>
            <person name="Henrissat B."/>
            <person name="Andreopoulos B."/>
            <person name="Martin F.M."/>
            <person name="Harder C.B."/>
            <person name="Rigling D."/>
            <person name="Ford K.L."/>
            <person name="Foster G.D."/>
            <person name="Pangilinan J."/>
            <person name="Papanicolaou A."/>
            <person name="Barry K."/>
            <person name="LaButti K."/>
            <person name="Viragh M."/>
            <person name="Koriabine M."/>
            <person name="Yan M."/>
            <person name="Riley R."/>
            <person name="Champramary S."/>
            <person name="Plett K.L."/>
            <person name="Tsai I.J."/>
            <person name="Slot J."/>
            <person name="Sipos G."/>
            <person name="Plett J."/>
            <person name="Nagy L.G."/>
            <person name="Grigoriev I.V."/>
        </authorList>
    </citation>
    <scope>NUCLEOTIDE SEQUENCE</scope>
    <source>
        <strain evidence="1">CCBAS 213</strain>
    </source>
</reference>
<accession>A0AA39JR96</accession>
<sequence>MHVVDIDNKFKGEKHQIGIWRGDTADLRQYQFAFINSDGRPIPVPHGVHIYGVPRPDGGGTADEALSIERACNLETADIWSEVFLAPEGAVYRVTGLGEVVHFAVPIHDVFVLVPLRTFNRTLDVSELLTVVKEEINSFSPSVIVIYDLPIFRITCEDKGS</sequence>